<evidence type="ECO:0000313" key="2">
    <source>
        <dbReference type="Proteomes" id="UP000054538"/>
    </source>
</evidence>
<dbReference type="Proteomes" id="UP000054538">
    <property type="component" value="Unassembled WGS sequence"/>
</dbReference>
<reference evidence="1 2" key="1">
    <citation type="submission" date="2014-04" db="EMBL/GenBank/DDBJ databases">
        <authorList>
            <consortium name="DOE Joint Genome Institute"/>
            <person name="Kuo A."/>
            <person name="Kohler A."/>
            <person name="Jargeat P."/>
            <person name="Nagy L.G."/>
            <person name="Floudas D."/>
            <person name="Copeland A."/>
            <person name="Barry K.W."/>
            <person name="Cichocki N."/>
            <person name="Veneault-Fourrey C."/>
            <person name="LaButti K."/>
            <person name="Lindquist E.A."/>
            <person name="Lipzen A."/>
            <person name="Lundell T."/>
            <person name="Morin E."/>
            <person name="Murat C."/>
            <person name="Sun H."/>
            <person name="Tunlid A."/>
            <person name="Henrissat B."/>
            <person name="Grigoriev I.V."/>
            <person name="Hibbett D.S."/>
            <person name="Martin F."/>
            <person name="Nordberg H.P."/>
            <person name="Cantor M.N."/>
            <person name="Hua S.X."/>
        </authorList>
    </citation>
    <scope>NUCLEOTIDE SEQUENCE [LARGE SCALE GENOMIC DNA]</scope>
    <source>
        <strain evidence="1 2">Ve08.2h10</strain>
    </source>
</reference>
<proteinExistence type="predicted"/>
<sequence length="69" mass="7796">MCCHGLRLLVPSRTSSHSYHPPRPMTPRPIHPSCHCIYLLHPMPSYPSLSHTLTNGSTLFLSPARDYLD</sequence>
<accession>A0A0D0D202</accession>
<reference evidence="2" key="2">
    <citation type="submission" date="2015-01" db="EMBL/GenBank/DDBJ databases">
        <title>Evolutionary Origins and Diversification of the Mycorrhizal Mutualists.</title>
        <authorList>
            <consortium name="DOE Joint Genome Institute"/>
            <consortium name="Mycorrhizal Genomics Consortium"/>
            <person name="Kohler A."/>
            <person name="Kuo A."/>
            <person name="Nagy L.G."/>
            <person name="Floudas D."/>
            <person name="Copeland A."/>
            <person name="Barry K.W."/>
            <person name="Cichocki N."/>
            <person name="Veneault-Fourrey C."/>
            <person name="LaButti K."/>
            <person name="Lindquist E.A."/>
            <person name="Lipzen A."/>
            <person name="Lundell T."/>
            <person name="Morin E."/>
            <person name="Murat C."/>
            <person name="Riley R."/>
            <person name="Ohm R."/>
            <person name="Sun H."/>
            <person name="Tunlid A."/>
            <person name="Henrissat B."/>
            <person name="Grigoriev I.V."/>
            <person name="Hibbett D.S."/>
            <person name="Martin F."/>
        </authorList>
    </citation>
    <scope>NUCLEOTIDE SEQUENCE [LARGE SCALE GENOMIC DNA]</scope>
    <source>
        <strain evidence="2">Ve08.2h10</strain>
    </source>
</reference>
<organism evidence="1 2">
    <name type="scientific">Paxillus rubicundulus Ve08.2h10</name>
    <dbReference type="NCBI Taxonomy" id="930991"/>
    <lineage>
        <taxon>Eukaryota</taxon>
        <taxon>Fungi</taxon>
        <taxon>Dikarya</taxon>
        <taxon>Basidiomycota</taxon>
        <taxon>Agaricomycotina</taxon>
        <taxon>Agaricomycetes</taxon>
        <taxon>Agaricomycetidae</taxon>
        <taxon>Boletales</taxon>
        <taxon>Paxilineae</taxon>
        <taxon>Paxillaceae</taxon>
        <taxon>Paxillus</taxon>
    </lineage>
</organism>
<dbReference type="HOGENOM" id="CLU_2776700_0_0_1"/>
<dbReference type="InParanoid" id="A0A0D0D202"/>
<dbReference type="AlphaFoldDB" id="A0A0D0D202"/>
<gene>
    <name evidence="1" type="ORF">PAXRUDRAFT_676908</name>
</gene>
<evidence type="ECO:0000313" key="1">
    <source>
        <dbReference type="EMBL" id="KIK90522.1"/>
    </source>
</evidence>
<dbReference type="EMBL" id="KN825507">
    <property type="protein sequence ID" value="KIK90522.1"/>
    <property type="molecule type" value="Genomic_DNA"/>
</dbReference>
<name>A0A0D0D202_9AGAM</name>
<keyword evidence="2" id="KW-1185">Reference proteome</keyword>
<protein>
    <submittedName>
        <fullName evidence="1">Uncharacterized protein</fullName>
    </submittedName>
</protein>